<sequence>MKCSMETSRQASPTPRSERGTERGSQILPESECFKEEIDEKGERATFLSKFDIVQAMNPGKSPAAAPSRSYASLLRVTICVY</sequence>
<accession>A0AAV2DBU3</accession>
<evidence type="ECO:0000256" key="1">
    <source>
        <dbReference type="SAM" id="MobiDB-lite"/>
    </source>
</evidence>
<feature type="region of interest" description="Disordered" evidence="1">
    <location>
        <begin position="1"/>
        <end position="33"/>
    </location>
</feature>
<proteinExistence type="predicted"/>
<gene>
    <name evidence="2" type="ORF">LTRI10_LOCUS12773</name>
</gene>
<reference evidence="2 3" key="1">
    <citation type="submission" date="2024-04" db="EMBL/GenBank/DDBJ databases">
        <authorList>
            <person name="Fracassetti M."/>
        </authorList>
    </citation>
    <scope>NUCLEOTIDE SEQUENCE [LARGE SCALE GENOMIC DNA]</scope>
</reference>
<dbReference type="EMBL" id="OZ034815">
    <property type="protein sequence ID" value="CAL1370663.1"/>
    <property type="molecule type" value="Genomic_DNA"/>
</dbReference>
<dbReference type="Proteomes" id="UP001497516">
    <property type="component" value="Chromosome 2"/>
</dbReference>
<evidence type="ECO:0000313" key="3">
    <source>
        <dbReference type="Proteomes" id="UP001497516"/>
    </source>
</evidence>
<feature type="compositionally biased region" description="Polar residues" evidence="1">
    <location>
        <begin position="1"/>
        <end position="15"/>
    </location>
</feature>
<dbReference type="AlphaFoldDB" id="A0AAV2DBU3"/>
<protein>
    <submittedName>
        <fullName evidence="2">Uncharacterized protein</fullName>
    </submittedName>
</protein>
<organism evidence="2 3">
    <name type="scientific">Linum trigynum</name>
    <dbReference type="NCBI Taxonomy" id="586398"/>
    <lineage>
        <taxon>Eukaryota</taxon>
        <taxon>Viridiplantae</taxon>
        <taxon>Streptophyta</taxon>
        <taxon>Embryophyta</taxon>
        <taxon>Tracheophyta</taxon>
        <taxon>Spermatophyta</taxon>
        <taxon>Magnoliopsida</taxon>
        <taxon>eudicotyledons</taxon>
        <taxon>Gunneridae</taxon>
        <taxon>Pentapetalae</taxon>
        <taxon>rosids</taxon>
        <taxon>fabids</taxon>
        <taxon>Malpighiales</taxon>
        <taxon>Linaceae</taxon>
        <taxon>Linum</taxon>
    </lineage>
</organism>
<name>A0AAV2DBU3_9ROSI</name>
<keyword evidence="3" id="KW-1185">Reference proteome</keyword>
<evidence type="ECO:0000313" key="2">
    <source>
        <dbReference type="EMBL" id="CAL1370663.1"/>
    </source>
</evidence>